<evidence type="ECO:0000313" key="2">
    <source>
        <dbReference type="EMBL" id="GKH74253.1"/>
    </source>
</evidence>
<keyword evidence="1" id="KW-0472">Membrane</keyword>
<reference evidence="2" key="1">
    <citation type="submission" date="2022-01" db="EMBL/GenBank/DDBJ databases">
        <title>Novel bile acid biosynthetic pathways are enriched in the microbiome of centenarians.</title>
        <authorList>
            <person name="Sato Y."/>
            <person name="Atarashi K."/>
            <person name="Plichta R.D."/>
            <person name="Arai Y."/>
            <person name="Sasajima S."/>
            <person name="Kearney M.S."/>
            <person name="Suda W."/>
            <person name="Takeshita K."/>
            <person name="Sasaki T."/>
            <person name="Okamoto S."/>
            <person name="Skelly N.A."/>
            <person name="Okamura Y."/>
            <person name="Vlamakis H."/>
            <person name="Li Y."/>
            <person name="Tanoue T."/>
            <person name="Takei H."/>
            <person name="Nittono H."/>
            <person name="Narushima S."/>
            <person name="Irie J."/>
            <person name="Itoh H."/>
            <person name="Moriya K."/>
            <person name="Sugiura Y."/>
            <person name="Suematsu M."/>
            <person name="Moritoki N."/>
            <person name="Shibata S."/>
            <person name="Littman R.D."/>
            <person name="Fischbach A.M."/>
            <person name="Uwamino Y."/>
            <person name="Inoue T."/>
            <person name="Honda A."/>
            <person name="Hattori M."/>
            <person name="Murai T."/>
            <person name="Xavier J.R."/>
            <person name="Hirose N."/>
            <person name="Honda K."/>
        </authorList>
    </citation>
    <scope>NUCLEOTIDE SEQUENCE</scope>
    <source>
        <strain evidence="2">CE91-St3</strain>
    </source>
</reference>
<proteinExistence type="predicted"/>
<dbReference type="Proteomes" id="UP001055114">
    <property type="component" value="Unassembled WGS sequence"/>
</dbReference>
<protein>
    <submittedName>
        <fullName evidence="2">Uncharacterized protein</fullName>
    </submittedName>
</protein>
<sequence>MIIENVIEGERIPLHMIYYQVSLCLIIYIFIRNEEGLSDTIDLLPRDTAERVLRFREFV</sequence>
<dbReference type="AlphaFoldDB" id="A0AA37KEA4"/>
<keyword evidence="1" id="KW-1133">Transmembrane helix</keyword>
<name>A0AA37KEA4_9BACT</name>
<keyword evidence="1" id="KW-0812">Transmembrane</keyword>
<evidence type="ECO:0000256" key="1">
    <source>
        <dbReference type="SAM" id="Phobius"/>
    </source>
</evidence>
<evidence type="ECO:0000313" key="3">
    <source>
        <dbReference type="Proteomes" id="UP001055114"/>
    </source>
</evidence>
<comment type="caution">
    <text evidence="2">The sequence shown here is derived from an EMBL/GenBank/DDBJ whole genome shotgun (WGS) entry which is preliminary data.</text>
</comment>
<accession>A0AA37KEA4</accession>
<organism evidence="2 3">
    <name type="scientific">Parabacteroides merdae</name>
    <dbReference type="NCBI Taxonomy" id="46503"/>
    <lineage>
        <taxon>Bacteria</taxon>
        <taxon>Pseudomonadati</taxon>
        <taxon>Bacteroidota</taxon>
        <taxon>Bacteroidia</taxon>
        <taxon>Bacteroidales</taxon>
        <taxon>Tannerellaceae</taxon>
        <taxon>Parabacteroides</taxon>
    </lineage>
</organism>
<gene>
    <name evidence="2" type="ORF">CE91St3_41160</name>
</gene>
<feature type="transmembrane region" description="Helical" evidence="1">
    <location>
        <begin position="12"/>
        <end position="31"/>
    </location>
</feature>
<dbReference type="EMBL" id="BQNZ01000007">
    <property type="protein sequence ID" value="GKH74253.1"/>
    <property type="molecule type" value="Genomic_DNA"/>
</dbReference>